<dbReference type="RefSeq" id="WP_272420911.1">
    <property type="nucleotide sequence ID" value="NZ_JAGTJJ010000042.1"/>
</dbReference>
<protein>
    <recommendedName>
        <fullName evidence="2">Kazal-like domain-containing protein</fullName>
    </recommendedName>
</protein>
<dbReference type="EMBL" id="JAGTJJ010000042">
    <property type="protein sequence ID" value="MDC3986712.1"/>
    <property type="molecule type" value="Genomic_DNA"/>
</dbReference>
<dbReference type="Proteomes" id="UP001151081">
    <property type="component" value="Unassembled WGS sequence"/>
</dbReference>
<feature type="domain" description="Kazal-like" evidence="2">
    <location>
        <begin position="111"/>
        <end position="160"/>
    </location>
</feature>
<evidence type="ECO:0000256" key="1">
    <source>
        <dbReference type="SAM" id="SignalP"/>
    </source>
</evidence>
<dbReference type="AlphaFoldDB" id="A0A9X3X9J5"/>
<comment type="caution">
    <text evidence="3">The sequence shown here is derived from an EMBL/GenBank/DDBJ whole genome shotgun (WGS) entry which is preliminary data.</text>
</comment>
<reference evidence="3 4" key="1">
    <citation type="submission" date="2021-04" db="EMBL/GenBank/DDBJ databases">
        <title>Genome analysis of Polyangium sp.</title>
        <authorList>
            <person name="Li Y."/>
            <person name="Wang J."/>
        </authorList>
    </citation>
    <scope>NUCLEOTIDE SEQUENCE [LARGE SCALE GENOMIC DNA]</scope>
    <source>
        <strain evidence="3 4">SDU14</strain>
    </source>
</reference>
<name>A0A9X3X9J5_9BACT</name>
<gene>
    <name evidence="3" type="ORF">KEG57_39935</name>
</gene>
<keyword evidence="4" id="KW-1185">Reference proteome</keyword>
<dbReference type="InterPro" id="IPR036058">
    <property type="entry name" value="Kazal_dom_sf"/>
</dbReference>
<keyword evidence="1" id="KW-0732">Signal</keyword>
<dbReference type="PROSITE" id="PS51257">
    <property type="entry name" value="PROKAR_LIPOPROTEIN"/>
    <property type="match status" value="1"/>
</dbReference>
<feature type="chain" id="PRO_5040995704" description="Kazal-like domain-containing protein" evidence="1">
    <location>
        <begin position="28"/>
        <end position="235"/>
    </location>
</feature>
<accession>A0A9X3X9J5</accession>
<evidence type="ECO:0000313" key="3">
    <source>
        <dbReference type="EMBL" id="MDC3986712.1"/>
    </source>
</evidence>
<feature type="signal peptide" evidence="1">
    <location>
        <begin position="1"/>
        <end position="27"/>
    </location>
</feature>
<evidence type="ECO:0000259" key="2">
    <source>
        <dbReference type="PROSITE" id="PS51465"/>
    </source>
</evidence>
<proteinExistence type="predicted"/>
<dbReference type="PROSITE" id="PS51465">
    <property type="entry name" value="KAZAL_2"/>
    <property type="match status" value="1"/>
</dbReference>
<dbReference type="SUPFAM" id="SSF100895">
    <property type="entry name" value="Kazal-type serine protease inhibitors"/>
    <property type="match status" value="1"/>
</dbReference>
<dbReference type="InterPro" id="IPR002350">
    <property type="entry name" value="Kazal_dom"/>
</dbReference>
<organism evidence="3 4">
    <name type="scientific">Polyangium jinanense</name>
    <dbReference type="NCBI Taxonomy" id="2829994"/>
    <lineage>
        <taxon>Bacteria</taxon>
        <taxon>Pseudomonadati</taxon>
        <taxon>Myxococcota</taxon>
        <taxon>Polyangia</taxon>
        <taxon>Polyangiales</taxon>
        <taxon>Polyangiaceae</taxon>
        <taxon>Polyangium</taxon>
    </lineage>
</organism>
<evidence type="ECO:0000313" key="4">
    <source>
        <dbReference type="Proteomes" id="UP001151081"/>
    </source>
</evidence>
<sequence>MRLALHGWLGAASLCVLLLGGCSVSFVDSNNGSGGSGGGAGGSGGMGGGQGGGGGCGADSCGQGGAGGSSSSSGVGGMGGGSSGAPCGGFAGLMCGPGEWCDYPNDRCGDTDLTGICKPRPEGCPDAYFPTCACDGMVYGNPCDAAQAGHDVSDLGNCEPPEGLFPCGHNFCDKATEYCQKTTSDVAGYPDSYHCEPIPAACGSTPNCACLNDPCFQFSCDSLSGGGILVTCPGG</sequence>